<proteinExistence type="predicted"/>
<keyword evidence="1" id="KW-0863">Zinc-finger</keyword>
<protein>
    <recommendedName>
        <fullName evidence="3">C2H2-type domain-containing protein</fullName>
    </recommendedName>
</protein>
<feature type="region of interest" description="Disordered" evidence="2">
    <location>
        <begin position="276"/>
        <end position="309"/>
    </location>
</feature>
<feature type="compositionally biased region" description="Gly residues" evidence="2">
    <location>
        <begin position="276"/>
        <end position="287"/>
    </location>
</feature>
<feature type="compositionally biased region" description="Pro residues" evidence="2">
    <location>
        <begin position="718"/>
        <end position="728"/>
    </location>
</feature>
<evidence type="ECO:0000313" key="5">
    <source>
        <dbReference type="Proteomes" id="UP000799537"/>
    </source>
</evidence>
<feature type="compositionally biased region" description="Acidic residues" evidence="2">
    <location>
        <begin position="741"/>
        <end position="756"/>
    </location>
</feature>
<dbReference type="EMBL" id="ML993599">
    <property type="protein sequence ID" value="KAF2165628.1"/>
    <property type="molecule type" value="Genomic_DNA"/>
</dbReference>
<feature type="domain" description="C2H2-type" evidence="3">
    <location>
        <begin position="29"/>
        <end position="54"/>
    </location>
</feature>
<keyword evidence="5" id="KW-1185">Reference proteome</keyword>
<feature type="compositionally biased region" description="Low complexity" evidence="2">
    <location>
        <begin position="672"/>
        <end position="683"/>
    </location>
</feature>
<keyword evidence="1" id="KW-0479">Metal-binding</keyword>
<keyword evidence="1" id="KW-0862">Zinc</keyword>
<dbReference type="PROSITE" id="PS00028">
    <property type="entry name" value="ZINC_FINGER_C2H2_1"/>
    <property type="match status" value="1"/>
</dbReference>
<dbReference type="PROSITE" id="PS50157">
    <property type="entry name" value="ZINC_FINGER_C2H2_2"/>
    <property type="match status" value="1"/>
</dbReference>
<reference evidence="4" key="1">
    <citation type="journal article" date="2020" name="Stud. Mycol.">
        <title>101 Dothideomycetes genomes: a test case for predicting lifestyles and emergence of pathogens.</title>
        <authorList>
            <person name="Haridas S."/>
            <person name="Albert R."/>
            <person name="Binder M."/>
            <person name="Bloem J."/>
            <person name="Labutti K."/>
            <person name="Salamov A."/>
            <person name="Andreopoulos B."/>
            <person name="Baker S."/>
            <person name="Barry K."/>
            <person name="Bills G."/>
            <person name="Bluhm B."/>
            <person name="Cannon C."/>
            <person name="Castanera R."/>
            <person name="Culley D."/>
            <person name="Daum C."/>
            <person name="Ezra D."/>
            <person name="Gonzalez J."/>
            <person name="Henrissat B."/>
            <person name="Kuo A."/>
            <person name="Liang C."/>
            <person name="Lipzen A."/>
            <person name="Lutzoni F."/>
            <person name="Magnuson J."/>
            <person name="Mondo S."/>
            <person name="Nolan M."/>
            <person name="Ohm R."/>
            <person name="Pangilinan J."/>
            <person name="Park H.-J."/>
            <person name="Ramirez L."/>
            <person name="Alfaro M."/>
            <person name="Sun H."/>
            <person name="Tritt A."/>
            <person name="Yoshinaga Y."/>
            <person name="Zwiers L.-H."/>
            <person name="Turgeon B."/>
            <person name="Goodwin S."/>
            <person name="Spatafora J."/>
            <person name="Crous P."/>
            <person name="Grigoriev I."/>
        </authorList>
    </citation>
    <scope>NUCLEOTIDE SEQUENCE</scope>
    <source>
        <strain evidence="4">ATCC 36951</strain>
    </source>
</reference>
<evidence type="ECO:0000256" key="2">
    <source>
        <dbReference type="SAM" id="MobiDB-lite"/>
    </source>
</evidence>
<dbReference type="GeneID" id="54566301"/>
<evidence type="ECO:0000256" key="1">
    <source>
        <dbReference type="PROSITE-ProRule" id="PRU00042"/>
    </source>
</evidence>
<feature type="compositionally biased region" description="Low complexity" evidence="2">
    <location>
        <begin position="299"/>
        <end position="309"/>
    </location>
</feature>
<dbReference type="Gene3D" id="3.30.160.60">
    <property type="entry name" value="Classic Zinc Finger"/>
    <property type="match status" value="1"/>
</dbReference>
<organism evidence="4 5">
    <name type="scientific">Zasmidium cellare ATCC 36951</name>
    <dbReference type="NCBI Taxonomy" id="1080233"/>
    <lineage>
        <taxon>Eukaryota</taxon>
        <taxon>Fungi</taxon>
        <taxon>Dikarya</taxon>
        <taxon>Ascomycota</taxon>
        <taxon>Pezizomycotina</taxon>
        <taxon>Dothideomycetes</taxon>
        <taxon>Dothideomycetidae</taxon>
        <taxon>Mycosphaerellales</taxon>
        <taxon>Mycosphaerellaceae</taxon>
        <taxon>Zasmidium</taxon>
    </lineage>
</organism>
<feature type="compositionally biased region" description="Polar residues" evidence="2">
    <location>
        <begin position="163"/>
        <end position="180"/>
    </location>
</feature>
<dbReference type="GO" id="GO:0008270">
    <property type="term" value="F:zinc ion binding"/>
    <property type="evidence" value="ECO:0007669"/>
    <property type="project" value="UniProtKB-KW"/>
</dbReference>
<feature type="region of interest" description="Disordered" evidence="2">
    <location>
        <begin position="670"/>
        <end position="756"/>
    </location>
</feature>
<dbReference type="RefSeq" id="XP_033666517.1">
    <property type="nucleotide sequence ID" value="XM_033813029.1"/>
</dbReference>
<dbReference type="AlphaFoldDB" id="A0A6A6CHF8"/>
<name>A0A6A6CHF8_ZASCE</name>
<dbReference type="InterPro" id="IPR013087">
    <property type="entry name" value="Znf_C2H2_type"/>
</dbReference>
<evidence type="ECO:0000259" key="3">
    <source>
        <dbReference type="PROSITE" id="PS50157"/>
    </source>
</evidence>
<evidence type="ECO:0000313" key="4">
    <source>
        <dbReference type="EMBL" id="KAF2165628.1"/>
    </source>
</evidence>
<dbReference type="SMART" id="SM00355">
    <property type="entry name" value="ZnF_C2H2"/>
    <property type="match status" value="2"/>
</dbReference>
<gene>
    <name evidence="4" type="ORF">M409DRAFT_55524</name>
</gene>
<sequence>MGTRPASFQPSKISRRNRLTSRLTRIKRYPCPELHCRSAFNRDSDLQRHRKCIHDRIPTLGDTCVYRCTVPGCAGRRKRLDHFKKHVKQAHPDHDLDCVVRESAVPVVDTLRTNFEDSRSRQRSSEVEAHHHHSASYAELEYAELEYAEDDCSERIHGEAAQQYSELTKSLPRSSDTLSQPPLRATRASSRAPIKYSQSPLGVDEGGAALNHATIVKILQRLNTIHVNWTQCSELPTDPTSFVPSIEHDSRVVPSDGYGDNYNQASGCFHGLLPTGNGGPSSGGGPGKGKEPARGQGWRNANASDARSNATSDGVLSGLPCVFCLFHDPTDDPTRDCCTRKRYICYLWPHHYRHDFTCCWTCFTRFENREALELHRRNGCTSICLDPACRNYDRPSTADSPCTHNTQFSAIVRWQRLYREAHHLARGVWIPDPTRLQQDVPDNLPPHHPMFPWSQPVPVHGAAPMPATNGTIPGPPFANMLAGIGGGIDGNFPQNAPQPPQVPETDQDRLRSILEIVWARVNRRVPSWTWASHDLWQRVPAVNSQVLLTLPVEAVSVTQRLQVLAAHYAMLIQEPSTRTPEHWLLVRRSTIPLIGDLVDVPIECPWDLAQAGPSIFRATVHGPEIDPALSSQSSMSTLNAATGLASTTGRDLQSISSAALTATNDFWQVDLSQPSQNPTPQTPMDRRPSRGSLTSPSEGPLYSATPSMNVSPFHAGPPTRPPKRPPTQPRHQQHTATQSDDFSELFNDLDDNEEET</sequence>
<accession>A0A6A6CHF8</accession>
<dbReference type="Proteomes" id="UP000799537">
    <property type="component" value="Unassembled WGS sequence"/>
</dbReference>
<feature type="region of interest" description="Disordered" evidence="2">
    <location>
        <begin position="163"/>
        <end position="193"/>
    </location>
</feature>